<sequence length="276" mass="30604">MECMKPKIESLVDLCKKYTPPSKANRVIKALRCLSAHKIEARIIEHLQSLEHDKTTLLITIQLLDRSISTGYLCPTDETMAENPRDSVRTYTNDTARDHILANRLQRSDDSDSSHALMQITRTQTQHSRGQYQQNAYQQPHQYPGTTNGFPTSVPGTSQPAGTAQSSTFEEVKIIGSRSHVGNSVEGNSKFSRVALTGDDNMVGNHGSDVAKLIAERIFSSSQQQKHDHQASQNVTECDWKPDAGPSSSRPPSEDQGVAPQSQRDTDRNSDKMDID</sequence>
<evidence type="ECO:0000313" key="2">
    <source>
        <dbReference type="Proteomes" id="UP001153332"/>
    </source>
</evidence>
<dbReference type="EMBL" id="JAPUUL010000070">
    <property type="protein sequence ID" value="KAJ8132896.1"/>
    <property type="molecule type" value="Genomic_DNA"/>
</dbReference>
<name>A0ACC2JZM1_9PEZI</name>
<organism evidence="1 2">
    <name type="scientific">Lasiodiplodia mahajangana</name>
    <dbReference type="NCBI Taxonomy" id="1108764"/>
    <lineage>
        <taxon>Eukaryota</taxon>
        <taxon>Fungi</taxon>
        <taxon>Dikarya</taxon>
        <taxon>Ascomycota</taxon>
        <taxon>Pezizomycotina</taxon>
        <taxon>Dothideomycetes</taxon>
        <taxon>Dothideomycetes incertae sedis</taxon>
        <taxon>Botryosphaeriales</taxon>
        <taxon>Botryosphaeriaceae</taxon>
        <taxon>Lasiodiplodia</taxon>
    </lineage>
</organism>
<protein>
    <submittedName>
        <fullName evidence="1">Uncharacterized protein</fullName>
    </submittedName>
</protein>
<comment type="caution">
    <text evidence="1">The sequence shown here is derived from an EMBL/GenBank/DDBJ whole genome shotgun (WGS) entry which is preliminary data.</text>
</comment>
<proteinExistence type="predicted"/>
<evidence type="ECO:0000313" key="1">
    <source>
        <dbReference type="EMBL" id="KAJ8132896.1"/>
    </source>
</evidence>
<accession>A0ACC2JZM1</accession>
<keyword evidence="2" id="KW-1185">Reference proteome</keyword>
<gene>
    <name evidence="1" type="ORF">O1611_g729</name>
</gene>
<reference evidence="1" key="1">
    <citation type="submission" date="2022-12" db="EMBL/GenBank/DDBJ databases">
        <title>Genome Sequence of Lasiodiplodia mahajangana.</title>
        <authorList>
            <person name="Buettner E."/>
        </authorList>
    </citation>
    <scope>NUCLEOTIDE SEQUENCE</scope>
    <source>
        <strain evidence="1">VT137</strain>
    </source>
</reference>
<dbReference type="Proteomes" id="UP001153332">
    <property type="component" value="Unassembled WGS sequence"/>
</dbReference>